<sequence length="288" mass="31582">MPTPAAGGRVIDAHHHLWQVSRQDQPWRTHQHAAIARDFEPEHLRPELARAGVDSTVLVQSVDSPEENDRLAEYARQAPFVAGFVGWLPLARPEAARAELDRIETGALCGVRTLVARDPLGWLTEPGTVRLCHELAERGLAWDVVPVTDEQVRAVTALAGAVPELRIVIDHLARPPVERGDHRAWSERLAALAAHPAVALKVSVGIDVLTAWEHWDRDALLPHVAEAVRHFGPERLMLASNWPVSLLRRDYVGTLADLTDLLARAGLGARAVAMVRGQTAAHWYGIGA</sequence>
<name>A0ABU2JR04_9ACTN</name>
<dbReference type="PANTHER" id="PTHR43569">
    <property type="entry name" value="AMIDOHYDROLASE"/>
    <property type="match status" value="1"/>
</dbReference>
<dbReference type="Gene3D" id="3.20.20.140">
    <property type="entry name" value="Metal-dependent hydrolases"/>
    <property type="match status" value="1"/>
</dbReference>
<feature type="domain" description="Amidohydrolase-related" evidence="2">
    <location>
        <begin position="11"/>
        <end position="286"/>
    </location>
</feature>
<evidence type="ECO:0000313" key="4">
    <source>
        <dbReference type="Proteomes" id="UP001183410"/>
    </source>
</evidence>
<comment type="caution">
    <text evidence="3">The sequence shown here is derived from an EMBL/GenBank/DDBJ whole genome shotgun (WGS) entry which is preliminary data.</text>
</comment>
<dbReference type="InterPro" id="IPR052350">
    <property type="entry name" value="Metallo-dep_Lactonases"/>
</dbReference>
<evidence type="ECO:0000256" key="1">
    <source>
        <dbReference type="ARBA" id="ARBA00038310"/>
    </source>
</evidence>
<dbReference type="PANTHER" id="PTHR43569:SF2">
    <property type="entry name" value="AMIDOHYDROLASE-RELATED DOMAIN-CONTAINING PROTEIN"/>
    <property type="match status" value="1"/>
</dbReference>
<dbReference type="InterPro" id="IPR032466">
    <property type="entry name" value="Metal_Hydrolase"/>
</dbReference>
<protein>
    <submittedName>
        <fullName evidence="3">Amidohydrolase family protein</fullName>
    </submittedName>
</protein>
<dbReference type="InterPro" id="IPR006680">
    <property type="entry name" value="Amidohydro-rel"/>
</dbReference>
<keyword evidence="4" id="KW-1185">Reference proteome</keyword>
<evidence type="ECO:0000313" key="3">
    <source>
        <dbReference type="EMBL" id="MDT0267406.1"/>
    </source>
</evidence>
<dbReference type="Proteomes" id="UP001183410">
    <property type="component" value="Unassembled WGS sequence"/>
</dbReference>
<reference evidence="4" key="1">
    <citation type="submission" date="2023-07" db="EMBL/GenBank/DDBJ databases">
        <title>30 novel species of actinomycetes from the DSMZ collection.</title>
        <authorList>
            <person name="Nouioui I."/>
        </authorList>
    </citation>
    <scope>NUCLEOTIDE SEQUENCE [LARGE SCALE GENOMIC DNA]</scope>
    <source>
        <strain evidence="4">DSM 44915</strain>
    </source>
</reference>
<organism evidence="3 4">
    <name type="scientific">Streptomyces chisholmiae</name>
    <dbReference type="NCBI Taxonomy" id="3075540"/>
    <lineage>
        <taxon>Bacteria</taxon>
        <taxon>Bacillati</taxon>
        <taxon>Actinomycetota</taxon>
        <taxon>Actinomycetes</taxon>
        <taxon>Kitasatosporales</taxon>
        <taxon>Streptomycetaceae</taxon>
        <taxon>Streptomyces</taxon>
    </lineage>
</organism>
<evidence type="ECO:0000259" key="2">
    <source>
        <dbReference type="Pfam" id="PF04909"/>
    </source>
</evidence>
<dbReference type="Pfam" id="PF04909">
    <property type="entry name" value="Amidohydro_2"/>
    <property type="match status" value="1"/>
</dbReference>
<dbReference type="SUPFAM" id="SSF51556">
    <property type="entry name" value="Metallo-dependent hydrolases"/>
    <property type="match status" value="1"/>
</dbReference>
<gene>
    <name evidence="3" type="ORF">RM844_14030</name>
</gene>
<comment type="similarity">
    <text evidence="1">Belongs to the metallo-dependent hydrolases superfamily.</text>
</comment>
<accession>A0ABU2JR04</accession>
<dbReference type="RefSeq" id="WP_311667466.1">
    <property type="nucleotide sequence ID" value="NZ_JAVREO010000007.1"/>
</dbReference>
<proteinExistence type="inferred from homology"/>
<dbReference type="EMBL" id="JAVREO010000007">
    <property type="protein sequence ID" value="MDT0267406.1"/>
    <property type="molecule type" value="Genomic_DNA"/>
</dbReference>